<proteinExistence type="predicted"/>
<name>A0A3Q7EYJ6_SOLLC</name>
<protein>
    <submittedName>
        <fullName evidence="1">Uncharacterized protein</fullName>
    </submittedName>
</protein>
<evidence type="ECO:0000313" key="2">
    <source>
        <dbReference type="Proteomes" id="UP000004994"/>
    </source>
</evidence>
<evidence type="ECO:0000313" key="1">
    <source>
        <dbReference type="EnsemblPlants" id="Solyc02g062535.1.1.1"/>
    </source>
</evidence>
<organism evidence="1">
    <name type="scientific">Solanum lycopersicum</name>
    <name type="common">Tomato</name>
    <name type="synonym">Lycopersicon esculentum</name>
    <dbReference type="NCBI Taxonomy" id="4081"/>
    <lineage>
        <taxon>Eukaryota</taxon>
        <taxon>Viridiplantae</taxon>
        <taxon>Streptophyta</taxon>
        <taxon>Embryophyta</taxon>
        <taxon>Tracheophyta</taxon>
        <taxon>Spermatophyta</taxon>
        <taxon>Magnoliopsida</taxon>
        <taxon>eudicotyledons</taxon>
        <taxon>Gunneridae</taxon>
        <taxon>Pentapetalae</taxon>
        <taxon>asterids</taxon>
        <taxon>lamiids</taxon>
        <taxon>Solanales</taxon>
        <taxon>Solanaceae</taxon>
        <taxon>Solanoideae</taxon>
        <taxon>Solaneae</taxon>
        <taxon>Solanum</taxon>
        <taxon>Solanum subgen. Lycopersicon</taxon>
    </lineage>
</organism>
<sequence length="10" mass="1252">RKGLRHSQRD</sequence>
<reference evidence="1" key="1">
    <citation type="journal article" date="2012" name="Nature">
        <title>The tomato genome sequence provides insights into fleshy fruit evolution.</title>
        <authorList>
            <consortium name="Tomato Genome Consortium"/>
        </authorList>
    </citation>
    <scope>NUCLEOTIDE SEQUENCE [LARGE SCALE GENOMIC DNA]</scope>
    <source>
        <strain evidence="1">cv. Heinz 1706</strain>
    </source>
</reference>
<dbReference type="InParanoid" id="A0A3Q7EYJ6"/>
<dbReference type="Proteomes" id="UP000004994">
    <property type="component" value="Chromosome 2"/>
</dbReference>
<reference evidence="1" key="2">
    <citation type="submission" date="2019-01" db="UniProtKB">
        <authorList>
            <consortium name="EnsemblPlants"/>
        </authorList>
    </citation>
    <scope>IDENTIFICATION</scope>
    <source>
        <strain evidence="1">cv. Heinz 1706</strain>
    </source>
</reference>
<accession>A0A3Q7EYJ6</accession>
<keyword evidence="2" id="KW-1185">Reference proteome</keyword>
<dbReference type="Gramene" id="Solyc02g062535.1.1">
    <property type="protein sequence ID" value="Solyc02g062535.1.1.1"/>
    <property type="gene ID" value="Solyc02g062535.1"/>
</dbReference>
<dbReference type="EnsemblPlants" id="Solyc02g062535.1.1">
    <property type="protein sequence ID" value="Solyc02g062535.1.1.1"/>
    <property type="gene ID" value="Solyc02g062535.1"/>
</dbReference>